<dbReference type="Gene3D" id="2.60.40.1120">
    <property type="entry name" value="Carboxypeptidase-like, regulatory domain"/>
    <property type="match status" value="1"/>
</dbReference>
<keyword evidence="8" id="KW-0675">Receptor</keyword>
<dbReference type="GO" id="GO:0009279">
    <property type="term" value="C:cell outer membrane"/>
    <property type="evidence" value="ECO:0007669"/>
    <property type="project" value="UniProtKB-SubCell"/>
</dbReference>
<feature type="domain" description="TonB-dependent receptor-like beta-barrel" evidence="13">
    <location>
        <begin position="314"/>
        <end position="785"/>
    </location>
</feature>
<keyword evidence="9 10" id="KW-0998">Cell outer membrane</keyword>
<dbReference type="Gene3D" id="2.170.130.10">
    <property type="entry name" value="TonB-dependent receptor, plug domain"/>
    <property type="match status" value="1"/>
</dbReference>
<dbReference type="GO" id="GO:0044718">
    <property type="term" value="P:siderophore transmembrane transport"/>
    <property type="evidence" value="ECO:0007669"/>
    <property type="project" value="TreeGrafter"/>
</dbReference>
<dbReference type="Pfam" id="PF13715">
    <property type="entry name" value="CarbopepD_reg_2"/>
    <property type="match status" value="1"/>
</dbReference>
<evidence type="ECO:0000256" key="7">
    <source>
        <dbReference type="ARBA" id="ARBA00023136"/>
    </source>
</evidence>
<dbReference type="InterPro" id="IPR037066">
    <property type="entry name" value="Plug_dom_sf"/>
</dbReference>
<dbReference type="InterPro" id="IPR012910">
    <property type="entry name" value="Plug_dom"/>
</dbReference>
<dbReference type="PROSITE" id="PS52016">
    <property type="entry name" value="TONB_DEPENDENT_REC_3"/>
    <property type="match status" value="1"/>
</dbReference>
<evidence type="ECO:0000256" key="1">
    <source>
        <dbReference type="ARBA" id="ARBA00004571"/>
    </source>
</evidence>
<evidence type="ECO:0000256" key="8">
    <source>
        <dbReference type="ARBA" id="ARBA00023170"/>
    </source>
</evidence>
<accession>A0A6S6RSI8</accession>
<keyword evidence="2 10" id="KW-0813">Transport</keyword>
<comment type="subcellular location">
    <subcellularLocation>
        <location evidence="1 10">Cell outer membrane</location>
        <topology evidence="1 10">Multi-pass membrane protein</topology>
    </subcellularLocation>
</comment>
<dbReference type="InterPro" id="IPR036942">
    <property type="entry name" value="Beta-barrel_TonB_sf"/>
</dbReference>
<name>A0A6S6RSI8_9BACT</name>
<dbReference type="PANTHER" id="PTHR30069">
    <property type="entry name" value="TONB-DEPENDENT OUTER MEMBRANE RECEPTOR"/>
    <property type="match status" value="1"/>
</dbReference>
<evidence type="ECO:0008006" key="16">
    <source>
        <dbReference type="Google" id="ProtNLM"/>
    </source>
</evidence>
<evidence type="ECO:0000256" key="2">
    <source>
        <dbReference type="ARBA" id="ARBA00022448"/>
    </source>
</evidence>
<keyword evidence="4 10" id="KW-0812">Transmembrane</keyword>
<evidence type="ECO:0000256" key="4">
    <source>
        <dbReference type="ARBA" id="ARBA00022692"/>
    </source>
</evidence>
<comment type="similarity">
    <text evidence="10 11">Belongs to the TonB-dependent receptor family.</text>
</comment>
<dbReference type="AlphaFoldDB" id="A0A6S6RSI8"/>
<dbReference type="InterPro" id="IPR000531">
    <property type="entry name" value="Beta-barrel_TonB"/>
</dbReference>
<dbReference type="GO" id="GO:0015344">
    <property type="term" value="F:siderophore uptake transmembrane transporter activity"/>
    <property type="evidence" value="ECO:0007669"/>
    <property type="project" value="TreeGrafter"/>
</dbReference>
<dbReference type="InterPro" id="IPR008969">
    <property type="entry name" value="CarboxyPept-like_regulatory"/>
</dbReference>
<sequence length="811" mass="90074">MRIFTCFIFLLFVSTLNSSVFAQKMGTITGIIADSLSAESLLGVHVRAGTVAAGTSDYIDGKYTLELPEGEHALQFSYLGYATKTKMVTIEANKILVLNIDLCEEATLLETATVTTSKFAKSLGEVTVSLSVISPDLIANTNASAVNEVLDKVPGVNTMGDQVTIRGGSGFAQGTGSRVLILMDDLPVMQADAGLPNWGDLPTENIAQMEVLKGAASALYGSSAMNGVINIRTAYPLKKPLTKVSLFGTLYGDPADQKNKWWTAKNMPFEAGLQLAHRRKVGKFDLVLGSSLAYTQHYMRIFKQVDPNTIDSLPGYNNRARITLNTRYRHSENLIFTLNTNINLGSQSVFLFHNRIDPNLGLYETDFDPAPRGKNFRMTIDPSVTYYDKTSNRHRFQFRYFYIDNNNEGGQSNRSNTLYGEYQFQRKFEQLDGLEVAAGIVASSVMSTSEVYGNQSYTHNNFAAYLQLDKKLFKRLNLSFGARYEVNTTSYPDSIHYTITFNGLPLPNGEQHIALTDTIEHRPVFRAGASYQIGQATFVRASWGQGYRFPTVLEKFISTTAGGITVAPNPSLVSETGWSAEIGIKQGFKIGKWQGFLDVAGFWSEYDNMMEFQASRELSRISYGIPVTFQVQNIGSTRITGLDVSLTGEGNLGDFKIALLAGYTLLNPQYKDFQDSIVQADIKEYSTSEENILKYRNRHTIKFDGQVTYKGISAGVTLQYLSFMEAIDKFLAGSNDPVTNPGTGNPYTKIYYFREKHNKGSLVLNARVAYQIAKFVKVSFLMNNVLNNEYAIQPGKLEAPRNFSLRADFSF</sequence>
<evidence type="ECO:0000256" key="11">
    <source>
        <dbReference type="RuleBase" id="RU003357"/>
    </source>
</evidence>
<keyword evidence="6 11" id="KW-0798">TonB box</keyword>
<dbReference type="SUPFAM" id="SSF49464">
    <property type="entry name" value="Carboxypeptidase regulatory domain-like"/>
    <property type="match status" value="1"/>
</dbReference>
<dbReference type="InterPro" id="IPR039426">
    <property type="entry name" value="TonB-dep_rcpt-like"/>
</dbReference>
<dbReference type="PANTHER" id="PTHR30069:SF29">
    <property type="entry name" value="HEMOGLOBIN AND HEMOGLOBIN-HAPTOGLOBIN-BINDING PROTEIN 1-RELATED"/>
    <property type="match status" value="1"/>
</dbReference>
<feature type="signal peptide" evidence="12">
    <location>
        <begin position="1"/>
        <end position="22"/>
    </location>
</feature>
<keyword evidence="5 12" id="KW-0732">Signal</keyword>
<dbReference type="EMBL" id="CACVAQ010000020">
    <property type="protein sequence ID" value="CAA6799085.1"/>
    <property type="molecule type" value="Genomic_DNA"/>
</dbReference>
<dbReference type="SUPFAM" id="SSF56935">
    <property type="entry name" value="Porins"/>
    <property type="match status" value="1"/>
</dbReference>
<evidence type="ECO:0000259" key="13">
    <source>
        <dbReference type="Pfam" id="PF00593"/>
    </source>
</evidence>
<gene>
    <name evidence="15" type="ORF">HELGO_WM10316</name>
</gene>
<feature type="chain" id="PRO_5027798899" description="TonB-dependent receptor" evidence="12">
    <location>
        <begin position="23"/>
        <end position="811"/>
    </location>
</feature>
<evidence type="ECO:0000256" key="6">
    <source>
        <dbReference type="ARBA" id="ARBA00023077"/>
    </source>
</evidence>
<dbReference type="Gene3D" id="2.40.170.20">
    <property type="entry name" value="TonB-dependent receptor, beta-barrel domain"/>
    <property type="match status" value="1"/>
</dbReference>
<organism evidence="15">
    <name type="scientific">uncultured Aureispira sp</name>
    <dbReference type="NCBI Taxonomy" id="1331704"/>
    <lineage>
        <taxon>Bacteria</taxon>
        <taxon>Pseudomonadati</taxon>
        <taxon>Bacteroidota</taxon>
        <taxon>Saprospiria</taxon>
        <taxon>Saprospirales</taxon>
        <taxon>Saprospiraceae</taxon>
        <taxon>Aureispira</taxon>
        <taxon>environmental samples</taxon>
    </lineage>
</organism>
<reference evidence="15" key="1">
    <citation type="submission" date="2020-01" db="EMBL/GenBank/DDBJ databases">
        <authorList>
            <person name="Meier V. D."/>
            <person name="Meier V D."/>
        </authorList>
    </citation>
    <scope>NUCLEOTIDE SEQUENCE</scope>
    <source>
        <strain evidence="15">HLG_WM_MAG_10</strain>
    </source>
</reference>
<keyword evidence="3 10" id="KW-1134">Transmembrane beta strand</keyword>
<evidence type="ECO:0000256" key="10">
    <source>
        <dbReference type="PROSITE-ProRule" id="PRU01360"/>
    </source>
</evidence>
<keyword evidence="7 10" id="KW-0472">Membrane</keyword>
<evidence type="ECO:0000256" key="5">
    <source>
        <dbReference type="ARBA" id="ARBA00022729"/>
    </source>
</evidence>
<evidence type="ECO:0000313" key="15">
    <source>
        <dbReference type="EMBL" id="CAA6799085.1"/>
    </source>
</evidence>
<evidence type="ECO:0000256" key="9">
    <source>
        <dbReference type="ARBA" id="ARBA00023237"/>
    </source>
</evidence>
<protein>
    <recommendedName>
        <fullName evidence="16">TonB-dependent receptor</fullName>
    </recommendedName>
</protein>
<dbReference type="Pfam" id="PF00593">
    <property type="entry name" value="TonB_dep_Rec_b-barrel"/>
    <property type="match status" value="1"/>
</dbReference>
<proteinExistence type="inferred from homology"/>
<dbReference type="Pfam" id="PF07715">
    <property type="entry name" value="Plug"/>
    <property type="match status" value="1"/>
</dbReference>
<evidence type="ECO:0000259" key="14">
    <source>
        <dbReference type="Pfam" id="PF07715"/>
    </source>
</evidence>
<evidence type="ECO:0000256" key="12">
    <source>
        <dbReference type="SAM" id="SignalP"/>
    </source>
</evidence>
<feature type="domain" description="TonB-dependent receptor plug" evidence="14">
    <location>
        <begin position="125"/>
        <end position="228"/>
    </location>
</feature>
<evidence type="ECO:0000256" key="3">
    <source>
        <dbReference type="ARBA" id="ARBA00022452"/>
    </source>
</evidence>